<evidence type="ECO:0000313" key="2">
    <source>
        <dbReference type="Proteomes" id="UP000310334"/>
    </source>
</evidence>
<organism evidence="1 2">
    <name type="scientific">Metabacillus sediminilitoris</name>
    <dbReference type="NCBI Taxonomy" id="2567941"/>
    <lineage>
        <taxon>Bacteria</taxon>
        <taxon>Bacillati</taxon>
        <taxon>Bacillota</taxon>
        <taxon>Bacilli</taxon>
        <taxon>Bacillales</taxon>
        <taxon>Bacillaceae</taxon>
        <taxon>Metabacillus</taxon>
    </lineage>
</organism>
<protein>
    <submittedName>
        <fullName evidence="1">Uncharacterized protein</fullName>
    </submittedName>
</protein>
<proteinExistence type="predicted"/>
<sequence length="163" mass="18607">MIFVVAITFSVLLLTAFVIKAKHLHLFELLAIWFSVTAVNSPIYSFFLVNKHWITVSDNNELAIIRIIYSELLSPLFITWILDETLTVKLKIVRYLSYLGTLGILFLGGFTLHLLGVVRFNSAGMIWYTPFKSITLIIALLSVRSIRCLIRKDGMYDESTCNN</sequence>
<dbReference type="RefSeq" id="WP_136354010.1">
    <property type="nucleotide sequence ID" value="NZ_CP046266.1"/>
</dbReference>
<dbReference type="OrthoDB" id="2928127at2"/>
<gene>
    <name evidence="1" type="ORF">E6W99_11595</name>
</gene>
<reference evidence="1 2" key="1">
    <citation type="submission" date="2019-04" db="EMBL/GenBank/DDBJ databases">
        <title>Bacillus sediminilitoris sp. nov., isolated from a tidal flat sediment on the East China Sea.</title>
        <authorList>
            <person name="Wei Y."/>
            <person name="Mao H."/>
            <person name="Fang J."/>
        </authorList>
    </citation>
    <scope>NUCLEOTIDE SEQUENCE [LARGE SCALE GENOMIC DNA]</scope>
    <source>
        <strain evidence="1 2">DSL-17</strain>
    </source>
</reference>
<dbReference type="AlphaFoldDB" id="A0A4S4BYL7"/>
<comment type="caution">
    <text evidence="1">The sequence shown here is derived from an EMBL/GenBank/DDBJ whole genome shotgun (WGS) entry which is preliminary data.</text>
</comment>
<dbReference type="EMBL" id="SSNT01000008">
    <property type="protein sequence ID" value="THF79655.1"/>
    <property type="molecule type" value="Genomic_DNA"/>
</dbReference>
<name>A0A4S4BYL7_9BACI</name>
<keyword evidence="2" id="KW-1185">Reference proteome</keyword>
<evidence type="ECO:0000313" key="1">
    <source>
        <dbReference type="EMBL" id="THF79655.1"/>
    </source>
</evidence>
<dbReference type="Proteomes" id="UP000310334">
    <property type="component" value="Unassembled WGS sequence"/>
</dbReference>
<accession>A0A4S4BYL7</accession>